<keyword evidence="3" id="KW-1185">Reference proteome</keyword>
<feature type="region of interest" description="Disordered" evidence="1">
    <location>
        <begin position="35"/>
        <end position="75"/>
    </location>
</feature>
<feature type="compositionally biased region" description="Basic and acidic residues" evidence="1">
    <location>
        <begin position="62"/>
        <end position="75"/>
    </location>
</feature>
<evidence type="ECO:0000313" key="2">
    <source>
        <dbReference type="EMBL" id="TWO68622.1"/>
    </source>
</evidence>
<reference evidence="2 3" key="1">
    <citation type="submission" date="2019-07" db="EMBL/GenBank/DDBJ databases">
        <title>Caenimonas sedimenti sp. nov., isolated from activated sludge.</title>
        <authorList>
            <person name="Xu J."/>
        </authorList>
    </citation>
    <scope>NUCLEOTIDE SEQUENCE [LARGE SCALE GENOMIC DNA]</scope>
    <source>
        <strain evidence="2 3">HX-9-20</strain>
    </source>
</reference>
<proteinExistence type="predicted"/>
<dbReference type="Proteomes" id="UP000318199">
    <property type="component" value="Unassembled WGS sequence"/>
</dbReference>
<evidence type="ECO:0000256" key="1">
    <source>
        <dbReference type="SAM" id="MobiDB-lite"/>
    </source>
</evidence>
<dbReference type="OrthoDB" id="676954at28216"/>
<organism evidence="2 3">
    <name type="scientific">Caenimonas sedimenti</name>
    <dbReference type="NCBI Taxonomy" id="2596921"/>
    <lineage>
        <taxon>Bacteria</taxon>
        <taxon>Pseudomonadati</taxon>
        <taxon>Pseudomonadota</taxon>
        <taxon>Betaproteobacteria</taxon>
        <taxon>Burkholderiales</taxon>
        <taxon>Comamonadaceae</taxon>
        <taxon>Caenimonas</taxon>
    </lineage>
</organism>
<gene>
    <name evidence="2" type="ORF">FN976_21660</name>
</gene>
<dbReference type="AlphaFoldDB" id="A0A562ZJ70"/>
<evidence type="ECO:0000313" key="3">
    <source>
        <dbReference type="Proteomes" id="UP000318199"/>
    </source>
</evidence>
<dbReference type="EMBL" id="VOBQ01000018">
    <property type="protein sequence ID" value="TWO68622.1"/>
    <property type="molecule type" value="Genomic_DNA"/>
</dbReference>
<protein>
    <submittedName>
        <fullName evidence="2">Uncharacterized protein</fullName>
    </submittedName>
</protein>
<comment type="caution">
    <text evidence="2">The sequence shown here is derived from an EMBL/GenBank/DDBJ whole genome shotgun (WGS) entry which is preliminary data.</text>
</comment>
<name>A0A562ZJ70_9BURK</name>
<sequence>MGLWKKRMAACNGWHRGSIFALTRKRADFHAVQPSLDGCKSSTEPRRDAFVPSGTGASSKDQLQRGKHENNHRQR</sequence>
<accession>A0A562ZJ70</accession>